<protein>
    <submittedName>
        <fullName evidence="3">Glycosyl transferase, group 1 family protein</fullName>
    </submittedName>
</protein>
<proteinExistence type="predicted"/>
<dbReference type="Pfam" id="PF13439">
    <property type="entry name" value="Glyco_transf_4"/>
    <property type="match status" value="1"/>
</dbReference>
<dbReference type="FunCoup" id="M0MK15">
    <property type="interactions" value="5"/>
</dbReference>
<gene>
    <name evidence="3" type="ORF">C449_09084</name>
</gene>
<name>M0MK15_9EURY</name>
<dbReference type="SUPFAM" id="SSF53756">
    <property type="entry name" value="UDP-Glycosyltransferase/glycogen phosphorylase"/>
    <property type="match status" value="1"/>
</dbReference>
<dbReference type="InterPro" id="IPR001296">
    <property type="entry name" value="Glyco_trans_1"/>
</dbReference>
<comment type="caution">
    <text evidence="3">The sequence shown here is derived from an EMBL/GenBank/DDBJ whole genome shotgun (WGS) entry which is preliminary data.</text>
</comment>
<accession>M0MK15</accession>
<dbReference type="OrthoDB" id="131038at2157"/>
<feature type="domain" description="Glycosyltransferase subfamily 4-like N-terminal" evidence="2">
    <location>
        <begin position="22"/>
        <end position="210"/>
    </location>
</feature>
<dbReference type="Proteomes" id="UP000011669">
    <property type="component" value="Unassembled WGS sequence"/>
</dbReference>
<organism evidence="3 4">
    <name type="scientific">Halococcus saccharolyticus DSM 5350</name>
    <dbReference type="NCBI Taxonomy" id="1227455"/>
    <lineage>
        <taxon>Archaea</taxon>
        <taxon>Methanobacteriati</taxon>
        <taxon>Methanobacteriota</taxon>
        <taxon>Stenosarchaea group</taxon>
        <taxon>Halobacteria</taxon>
        <taxon>Halobacteriales</taxon>
        <taxon>Halococcaceae</taxon>
        <taxon>Halococcus</taxon>
    </lineage>
</organism>
<dbReference type="InParanoid" id="M0MK15"/>
<evidence type="ECO:0000313" key="3">
    <source>
        <dbReference type="EMBL" id="EMA44800.1"/>
    </source>
</evidence>
<dbReference type="AlphaFoldDB" id="M0MK15"/>
<evidence type="ECO:0000259" key="1">
    <source>
        <dbReference type="Pfam" id="PF00534"/>
    </source>
</evidence>
<evidence type="ECO:0000259" key="2">
    <source>
        <dbReference type="Pfam" id="PF13439"/>
    </source>
</evidence>
<dbReference type="RefSeq" id="WP_006077670.1">
    <property type="nucleotide sequence ID" value="NZ_AOMD01000021.1"/>
</dbReference>
<dbReference type="GO" id="GO:0016757">
    <property type="term" value="F:glycosyltransferase activity"/>
    <property type="evidence" value="ECO:0007669"/>
    <property type="project" value="InterPro"/>
</dbReference>
<feature type="domain" description="Glycosyl transferase family 1" evidence="1">
    <location>
        <begin position="230"/>
        <end position="392"/>
    </location>
</feature>
<keyword evidence="4" id="KW-1185">Reference proteome</keyword>
<dbReference type="CDD" id="cd03801">
    <property type="entry name" value="GT4_PimA-like"/>
    <property type="match status" value="1"/>
</dbReference>
<dbReference type="Gene3D" id="3.40.50.2000">
    <property type="entry name" value="Glycogen Phosphorylase B"/>
    <property type="match status" value="2"/>
</dbReference>
<dbReference type="PANTHER" id="PTHR45947:SF3">
    <property type="entry name" value="SULFOQUINOVOSYL TRANSFERASE SQD2"/>
    <property type="match status" value="1"/>
</dbReference>
<reference evidence="3 4" key="1">
    <citation type="journal article" date="2014" name="PLoS Genet.">
        <title>Phylogenetically driven sequencing of extremely halophilic archaea reveals strategies for static and dynamic osmo-response.</title>
        <authorList>
            <person name="Becker E.A."/>
            <person name="Seitzer P.M."/>
            <person name="Tritt A."/>
            <person name="Larsen D."/>
            <person name="Krusor M."/>
            <person name="Yao A.I."/>
            <person name="Wu D."/>
            <person name="Madern D."/>
            <person name="Eisen J.A."/>
            <person name="Darling A.E."/>
            <person name="Facciotti M.T."/>
        </authorList>
    </citation>
    <scope>NUCLEOTIDE SEQUENCE [LARGE SCALE GENOMIC DNA]</scope>
    <source>
        <strain evidence="3 4">DSM 5350</strain>
    </source>
</reference>
<dbReference type="EMBL" id="AOMD01000021">
    <property type="protein sequence ID" value="EMA44800.1"/>
    <property type="molecule type" value="Genomic_DNA"/>
</dbReference>
<dbReference type="InterPro" id="IPR050194">
    <property type="entry name" value="Glycosyltransferase_grp1"/>
</dbReference>
<dbReference type="PATRIC" id="fig|1227455.4.peg.1862"/>
<dbReference type="PANTHER" id="PTHR45947">
    <property type="entry name" value="SULFOQUINOVOSYL TRANSFERASE SQD2"/>
    <property type="match status" value="1"/>
</dbReference>
<dbReference type="Pfam" id="PF00534">
    <property type="entry name" value="Glycos_transf_1"/>
    <property type="match status" value="1"/>
</dbReference>
<keyword evidence="3" id="KW-0808">Transferase</keyword>
<dbReference type="InterPro" id="IPR028098">
    <property type="entry name" value="Glyco_trans_4-like_N"/>
</dbReference>
<evidence type="ECO:0000313" key="4">
    <source>
        <dbReference type="Proteomes" id="UP000011669"/>
    </source>
</evidence>
<sequence>MRIVHIYDGHEAIYEGQGSLPRIVWNVAKRTAARGHDVTILERQWDGLAPAAEREGVDFRRLRLRTGSDTPWEEVPYEMVEQRTGLGKLIVDRTNFGLKTLNLLRTLEFDAIHVHLPFAANVLVTIAPWLRSRMVFTAQLGELRLNALTDGTDGVAPDVPTALQRFSPDIHLARRVACTTVLNPRVKHIFEQNGISPQQVLHVPNGVDIAKFASVESADCERVRASFDLDGRPIVFFAGTIMPRKGVLELVQAAADVVDAGYDDVRFVLAGETDLDQEYFRRVRSVIDERGIETNVVFTGYLRDHDLLPAYKTADIFVLPSFEEGFGMVVSEAMATGTPPVASNINGVRQQIDDGETGLLVEPGSVQQLADAIEELLANPERRRQMGQRSQRRAQLFGWEAITDQYVDIYEELAA</sequence>
<dbReference type="STRING" id="1227455.C449_09084"/>